<dbReference type="Proteomes" id="UP000014680">
    <property type="component" value="Unassembled WGS sequence"/>
</dbReference>
<dbReference type="OrthoDB" id="9970435at2759"/>
<name>A0A0A1U5I0_ENTIV</name>
<dbReference type="PANTHER" id="PTHR10783:SF103">
    <property type="entry name" value="SOLUTE CARRIER FAMILY 53 MEMBER 1"/>
    <property type="match status" value="1"/>
</dbReference>
<feature type="domain" description="EXS" evidence="8">
    <location>
        <begin position="613"/>
        <end position="800"/>
    </location>
</feature>
<dbReference type="Pfam" id="PF03105">
    <property type="entry name" value="SPX"/>
    <property type="match status" value="1"/>
</dbReference>
<keyword evidence="5 7" id="KW-0472">Membrane</keyword>
<evidence type="ECO:0000256" key="5">
    <source>
        <dbReference type="ARBA" id="ARBA00023136"/>
    </source>
</evidence>
<dbReference type="RefSeq" id="XP_004256348.1">
    <property type="nucleotide sequence ID" value="XM_004256300.1"/>
</dbReference>
<feature type="region of interest" description="Disordered" evidence="6">
    <location>
        <begin position="205"/>
        <end position="292"/>
    </location>
</feature>
<reference evidence="10 11" key="1">
    <citation type="submission" date="2012-10" db="EMBL/GenBank/DDBJ databases">
        <authorList>
            <person name="Zafar N."/>
            <person name="Inman J."/>
            <person name="Hall N."/>
            <person name="Lorenzi H."/>
            <person name="Caler E."/>
        </authorList>
    </citation>
    <scope>NUCLEOTIDE SEQUENCE [LARGE SCALE GENOMIC DNA]</scope>
    <source>
        <strain evidence="10 11">IP1</strain>
    </source>
</reference>
<dbReference type="PANTHER" id="PTHR10783">
    <property type="entry name" value="XENOTROPIC AND POLYTROPIC RETROVIRUS RECEPTOR 1-RELATED"/>
    <property type="match status" value="1"/>
</dbReference>
<dbReference type="AlphaFoldDB" id="A0A0A1U5I0"/>
<feature type="compositionally biased region" description="Basic and acidic residues" evidence="6">
    <location>
        <begin position="256"/>
        <end position="270"/>
    </location>
</feature>
<feature type="transmembrane region" description="Helical" evidence="7">
    <location>
        <begin position="395"/>
        <end position="418"/>
    </location>
</feature>
<feature type="transmembrane region" description="Helical" evidence="7">
    <location>
        <begin position="580"/>
        <end position="600"/>
    </location>
</feature>
<dbReference type="OMA" id="ETSHFYT"/>
<keyword evidence="4 7" id="KW-1133">Transmembrane helix</keyword>
<feature type="transmembrane region" description="Helical" evidence="7">
    <location>
        <begin position="438"/>
        <end position="459"/>
    </location>
</feature>
<evidence type="ECO:0000256" key="4">
    <source>
        <dbReference type="ARBA" id="ARBA00022989"/>
    </source>
</evidence>
<evidence type="ECO:0000256" key="3">
    <source>
        <dbReference type="ARBA" id="ARBA00022692"/>
    </source>
</evidence>
<feature type="transmembrane region" description="Helical" evidence="7">
    <location>
        <begin position="495"/>
        <end position="515"/>
    </location>
</feature>
<feature type="compositionally biased region" description="Basic and acidic residues" evidence="6">
    <location>
        <begin position="217"/>
        <end position="226"/>
    </location>
</feature>
<gene>
    <name evidence="10" type="ORF">EIN_525320</name>
</gene>
<dbReference type="PROSITE" id="PS51382">
    <property type="entry name" value="SPX"/>
    <property type="match status" value="1"/>
</dbReference>
<evidence type="ECO:0000256" key="1">
    <source>
        <dbReference type="ARBA" id="ARBA00004141"/>
    </source>
</evidence>
<dbReference type="GO" id="GO:0005886">
    <property type="term" value="C:plasma membrane"/>
    <property type="evidence" value="ECO:0007669"/>
    <property type="project" value="TreeGrafter"/>
</dbReference>
<dbReference type="GO" id="GO:0016036">
    <property type="term" value="P:cellular response to phosphate starvation"/>
    <property type="evidence" value="ECO:0007669"/>
    <property type="project" value="TreeGrafter"/>
</dbReference>
<dbReference type="InterPro" id="IPR004342">
    <property type="entry name" value="EXS_C"/>
</dbReference>
<dbReference type="EMBL" id="KB206604">
    <property type="protein sequence ID" value="ELP89577.1"/>
    <property type="molecule type" value="Genomic_DNA"/>
</dbReference>
<dbReference type="GO" id="GO:0005794">
    <property type="term" value="C:Golgi apparatus"/>
    <property type="evidence" value="ECO:0007669"/>
    <property type="project" value="TreeGrafter"/>
</dbReference>
<keyword evidence="11" id="KW-1185">Reference proteome</keyword>
<dbReference type="Pfam" id="PF03124">
    <property type="entry name" value="EXS"/>
    <property type="match status" value="1"/>
</dbReference>
<keyword evidence="3 7" id="KW-0812">Transmembrane</keyword>
<dbReference type="GO" id="GO:0000822">
    <property type="term" value="F:inositol hexakisphosphate binding"/>
    <property type="evidence" value="ECO:0007669"/>
    <property type="project" value="TreeGrafter"/>
</dbReference>
<feature type="compositionally biased region" description="Polar residues" evidence="6">
    <location>
        <begin position="227"/>
        <end position="243"/>
    </location>
</feature>
<proteinExistence type="inferred from homology"/>
<dbReference type="GO" id="GO:0006817">
    <property type="term" value="P:phosphate ion transport"/>
    <property type="evidence" value="ECO:0007669"/>
    <property type="project" value="TreeGrafter"/>
</dbReference>
<dbReference type="InterPro" id="IPR004331">
    <property type="entry name" value="SPX_dom"/>
</dbReference>
<evidence type="ECO:0000256" key="7">
    <source>
        <dbReference type="SAM" id="Phobius"/>
    </source>
</evidence>
<feature type="transmembrane region" description="Helical" evidence="7">
    <location>
        <begin position="521"/>
        <end position="540"/>
    </location>
</feature>
<feature type="domain" description="SPX" evidence="9">
    <location>
        <begin position="1"/>
        <end position="342"/>
    </location>
</feature>
<feature type="transmembrane region" description="Helical" evidence="7">
    <location>
        <begin position="719"/>
        <end position="743"/>
    </location>
</feature>
<evidence type="ECO:0000259" key="8">
    <source>
        <dbReference type="PROSITE" id="PS51380"/>
    </source>
</evidence>
<protein>
    <submittedName>
        <fullName evidence="10">Xenotropic and polytropic murine leukemia virus receptor xpr1, putative</fullName>
    </submittedName>
</protein>
<evidence type="ECO:0000259" key="9">
    <source>
        <dbReference type="PROSITE" id="PS51382"/>
    </source>
</evidence>
<comment type="similarity">
    <text evidence="2">Belongs to the SYG1 (TC 2.A.94) family.</text>
</comment>
<keyword evidence="10" id="KW-0675">Receptor</keyword>
<dbReference type="GeneID" id="14888585"/>
<evidence type="ECO:0000313" key="10">
    <source>
        <dbReference type="EMBL" id="ELP89577.1"/>
    </source>
</evidence>
<dbReference type="VEuPathDB" id="AmoebaDB:EIN_525320"/>
<evidence type="ECO:0000313" key="11">
    <source>
        <dbReference type="Proteomes" id="UP000014680"/>
    </source>
</evidence>
<comment type="subcellular location">
    <subcellularLocation>
        <location evidence="1">Membrane</location>
        <topology evidence="1">Multi-pass membrane protein</topology>
    </subcellularLocation>
</comment>
<evidence type="ECO:0000256" key="6">
    <source>
        <dbReference type="SAM" id="MobiDB-lite"/>
    </source>
</evidence>
<evidence type="ECO:0000256" key="2">
    <source>
        <dbReference type="ARBA" id="ARBA00009665"/>
    </source>
</evidence>
<sequence>MKFGKKFREGMTVEWEDQYVTFDVLRNRLLNYERMKEQVSAMKQEGEDIIIEMSTEDALSGPQSPEDNSNDEANGDCVLLKTKMANEEQNFWVGFDMNMEKVDLFYCERMKESAKFLQEFMTRLVAFDLLKEDPKNERKGKLAQIIRSIENHEKKGISKVLKYDEEDDEKKEREKEQRENLKIAAKMFQETENVGSEIDTIDQTEAKLKREKTRRMTSADKSELRQRSVSMSSDYSTTFSTMSHETEDDSGSSDAPENKTDSGSKNEKGEINGVVILSPPIPPKHSEISRRKKNKMKIAAEEFYRGLLLLQNFCSLNNEAFVKLVKKSDKVTGCKRRKTVERTNLGSTKFFRMVELNALIVETKQLFEKSFHGENKLDRFKTTLYDISPVSSWRLGVLIGGLIMLLVLMIVRVVSYVLEIKVDTVDSSTRVLTENEVFCVLRITRIVLLISTLEFFWGVDMFVYRKARINYHFIFDMNNYKYSFLDGLQGGIQEWFFCVLCIYGMLLCLSPPTGFVFLNKIPYWVFTLINVLLAFLIFFIQQIRHPWLIKTISRIVCAPFKRVYFKDFWLADQMTSIAPAFSDIMFFVLFFFYGFVNFAYDKNGRHAEFTGVEMMKYSKYFTPIISCLPPLFRFLQCFRSARDSGNKYQYANAGKYFTSILNAIGGGIRDVKKDITVPIYAGLNTINSLYSGSWDILMDWGLMQKSYNFLRKKTMYPKIVYPFAIVFDITLRFAWVLNLVVIYCNWFDNQIVVKESISVLLAIIEVVRRGVWNIFRVEFEMTNNMDKFRATKEIPLPVPD</sequence>
<organism evidence="10 11">
    <name type="scientific">Entamoeba invadens IP1</name>
    <dbReference type="NCBI Taxonomy" id="370355"/>
    <lineage>
        <taxon>Eukaryota</taxon>
        <taxon>Amoebozoa</taxon>
        <taxon>Evosea</taxon>
        <taxon>Archamoebae</taxon>
        <taxon>Mastigamoebida</taxon>
        <taxon>Entamoebidae</taxon>
        <taxon>Entamoeba</taxon>
    </lineage>
</organism>
<accession>A0A0A1U5I0</accession>
<dbReference type="KEGG" id="eiv:EIN_525320"/>
<dbReference type="PROSITE" id="PS51380">
    <property type="entry name" value="EXS"/>
    <property type="match status" value="1"/>
</dbReference>